<dbReference type="Proteomes" id="UP000319783">
    <property type="component" value="Unassembled WGS sequence"/>
</dbReference>
<protein>
    <submittedName>
        <fullName evidence="1">Uncharacterized protein</fullName>
    </submittedName>
</protein>
<comment type="caution">
    <text evidence="1">The sequence shown here is derived from an EMBL/GenBank/DDBJ whole genome shotgun (WGS) entry which is preliminary data.</text>
</comment>
<name>A0A533QC77_9BACT</name>
<organism evidence="1 2">
    <name type="scientific">Candidatus Jettenia ecosi</name>
    <dbReference type="NCBI Taxonomy" id="2494326"/>
    <lineage>
        <taxon>Bacteria</taxon>
        <taxon>Pseudomonadati</taxon>
        <taxon>Planctomycetota</taxon>
        <taxon>Candidatus Brocadiia</taxon>
        <taxon>Candidatus Brocadiales</taxon>
        <taxon>Candidatus Brocadiaceae</taxon>
        <taxon>Candidatus Jettenia</taxon>
    </lineage>
</organism>
<sequence>MILIQNNLLYISITLHHGLDKENERFYGIQDTVTDFIDYGSYTRIIPGLCPPLPYYIM</sequence>
<accession>A0A533QC77</accession>
<dbReference type="EMBL" id="SULG01000022">
    <property type="protein sequence ID" value="TLD42336.1"/>
    <property type="molecule type" value="Genomic_DNA"/>
</dbReference>
<proteinExistence type="predicted"/>
<evidence type="ECO:0000313" key="2">
    <source>
        <dbReference type="Proteomes" id="UP000319783"/>
    </source>
</evidence>
<dbReference type="AlphaFoldDB" id="A0A533QC77"/>
<evidence type="ECO:0000313" key="1">
    <source>
        <dbReference type="EMBL" id="TLD42336.1"/>
    </source>
</evidence>
<gene>
    <name evidence="1" type="ORF">JETT_1368</name>
</gene>
<reference evidence="1 2" key="1">
    <citation type="submission" date="2019-04" db="EMBL/GenBank/DDBJ databases">
        <title>Genome of a novel bacterium Candidatus Jettenia ecosi reconstructed from metagenome of an anammox bioreactor.</title>
        <authorList>
            <person name="Mardanov A.V."/>
            <person name="Beletsky A.V."/>
            <person name="Ravin N.V."/>
            <person name="Botchkova E.A."/>
            <person name="Litti Y.V."/>
            <person name="Nozhevnikova A.N."/>
        </authorList>
    </citation>
    <scope>NUCLEOTIDE SEQUENCE [LARGE SCALE GENOMIC DNA]</scope>
    <source>
        <strain evidence="1">J2</strain>
    </source>
</reference>